<dbReference type="AlphaFoldDB" id="A0A7S4UTL4"/>
<keyword evidence="1" id="KW-0812">Transmembrane</keyword>
<evidence type="ECO:0000313" key="2">
    <source>
        <dbReference type="EMBL" id="CAE4571414.1"/>
    </source>
</evidence>
<name>A0A7S4UTL4_9DINO</name>
<keyword evidence="1" id="KW-0472">Membrane</keyword>
<gene>
    <name evidence="2" type="ORF">AMON00008_LOCUS11033</name>
</gene>
<protein>
    <submittedName>
        <fullName evidence="2">Uncharacterized protein</fullName>
    </submittedName>
</protein>
<dbReference type="EMBL" id="HBNR01016745">
    <property type="protein sequence ID" value="CAE4571414.1"/>
    <property type="molecule type" value="Transcribed_RNA"/>
</dbReference>
<reference evidence="2" key="1">
    <citation type="submission" date="2021-01" db="EMBL/GenBank/DDBJ databases">
        <authorList>
            <person name="Corre E."/>
            <person name="Pelletier E."/>
            <person name="Niang G."/>
            <person name="Scheremetjew M."/>
            <person name="Finn R."/>
            <person name="Kale V."/>
            <person name="Holt S."/>
            <person name="Cochrane G."/>
            <person name="Meng A."/>
            <person name="Brown T."/>
            <person name="Cohen L."/>
        </authorList>
    </citation>
    <scope>NUCLEOTIDE SEQUENCE</scope>
    <source>
        <strain evidence="2">CCMP3105</strain>
    </source>
</reference>
<proteinExistence type="predicted"/>
<keyword evidence="1" id="KW-1133">Transmembrane helix</keyword>
<organism evidence="2">
    <name type="scientific">Alexandrium monilatum</name>
    <dbReference type="NCBI Taxonomy" id="311494"/>
    <lineage>
        <taxon>Eukaryota</taxon>
        <taxon>Sar</taxon>
        <taxon>Alveolata</taxon>
        <taxon>Dinophyceae</taxon>
        <taxon>Gonyaulacales</taxon>
        <taxon>Pyrocystaceae</taxon>
        <taxon>Alexandrium</taxon>
    </lineage>
</organism>
<accession>A0A7S4UTL4</accession>
<feature type="transmembrane region" description="Helical" evidence="1">
    <location>
        <begin position="83"/>
        <end position="103"/>
    </location>
</feature>
<evidence type="ECO:0000256" key="1">
    <source>
        <dbReference type="SAM" id="Phobius"/>
    </source>
</evidence>
<sequence>MFDPGSDCDLAGGSTYSLESSIRREGGPGQKMFQVARRKDVDTEFRYSKMLISPGSPSRSSIQDIDLKCQLCGFLLRPANVRLGLIFVAIIVTALLAMLEVIAQSF</sequence>